<name>D6ZWU0_BIFLJ</name>
<organism evidence="6 7">
    <name type="scientific">Bifidobacterium longum subsp. longum (strain JDM301)</name>
    <dbReference type="NCBI Taxonomy" id="759350"/>
    <lineage>
        <taxon>Bacteria</taxon>
        <taxon>Bacillati</taxon>
        <taxon>Actinomycetota</taxon>
        <taxon>Actinomycetes</taxon>
        <taxon>Bifidobacteriales</taxon>
        <taxon>Bifidobacteriaceae</taxon>
        <taxon>Bifidobacterium</taxon>
    </lineage>
</organism>
<dbReference type="InterPro" id="IPR010982">
    <property type="entry name" value="Lambda_DNA-bd_dom_sf"/>
</dbReference>
<feature type="domain" description="HTH lacI-type" evidence="5">
    <location>
        <begin position="15"/>
        <end position="69"/>
    </location>
</feature>
<dbReference type="InterPro" id="IPR000843">
    <property type="entry name" value="HTH_LacI"/>
</dbReference>
<gene>
    <name evidence="6" type="ordered locus">BLJ_1923</name>
</gene>
<dbReference type="CDD" id="cd01392">
    <property type="entry name" value="HTH_LacI"/>
    <property type="match status" value="1"/>
</dbReference>
<dbReference type="Pfam" id="PF13377">
    <property type="entry name" value="Peripla_BP_3"/>
    <property type="match status" value="1"/>
</dbReference>
<proteinExistence type="predicted"/>
<evidence type="ECO:0000256" key="2">
    <source>
        <dbReference type="ARBA" id="ARBA00023125"/>
    </source>
</evidence>
<sequence length="384" mass="41806">MVNDIATQQGEQPVVTLKDVANKAGVSMSTASAAIRGKDIVKPETTQRVLEAANRLSYRTNLSARALRSGKSDIFTMIVPDLETQYYAKLANSMAKALASEQKRLIVQISQYDKDKERELVRQITPSTCDGVFICSTQSSGADIHAVAGSIPVLMFDDMSNDIEAYYDSIETPSQTGMYAIIKHLVECGRRKIGIVGTTTSNIRKISLSTTLRQNRCIYAYQAMQSYGLDTPKAYIQSDWGVGAGIQIAHDLVRQGMCYDALCCMNDELALGVLRGLAECGVHVPDDVAVTGFDGVLTGSYTMPTLSTVAVDFNSMARTAVAMMQDQIERDDADHVESMPRHVIVGFQLLKRESTLGRNISTASINKNPSAKTSADRTSTTKEA</sequence>
<evidence type="ECO:0000313" key="6">
    <source>
        <dbReference type="EMBL" id="ADH01346.1"/>
    </source>
</evidence>
<protein>
    <submittedName>
        <fullName evidence="6">Regulatory protein, LacI</fullName>
    </submittedName>
</protein>
<dbReference type="CDD" id="cd06267">
    <property type="entry name" value="PBP1_LacI_sugar_binding-like"/>
    <property type="match status" value="1"/>
</dbReference>
<evidence type="ECO:0000259" key="5">
    <source>
        <dbReference type="PROSITE" id="PS50932"/>
    </source>
</evidence>
<keyword evidence="3" id="KW-0804">Transcription</keyword>
<dbReference type="SUPFAM" id="SSF53822">
    <property type="entry name" value="Periplasmic binding protein-like I"/>
    <property type="match status" value="1"/>
</dbReference>
<dbReference type="Pfam" id="PF00356">
    <property type="entry name" value="LacI"/>
    <property type="match status" value="1"/>
</dbReference>
<dbReference type="InterPro" id="IPR028082">
    <property type="entry name" value="Peripla_BP_I"/>
</dbReference>
<dbReference type="HOGENOM" id="CLU_037628_6_1_11"/>
<feature type="region of interest" description="Disordered" evidence="4">
    <location>
        <begin position="360"/>
        <end position="384"/>
    </location>
</feature>
<dbReference type="Gene3D" id="1.10.260.40">
    <property type="entry name" value="lambda repressor-like DNA-binding domains"/>
    <property type="match status" value="1"/>
</dbReference>
<dbReference type="SUPFAM" id="SSF47413">
    <property type="entry name" value="lambda repressor-like DNA-binding domains"/>
    <property type="match status" value="1"/>
</dbReference>
<evidence type="ECO:0000313" key="7">
    <source>
        <dbReference type="Proteomes" id="UP000006740"/>
    </source>
</evidence>
<accession>D6ZWU0</accession>
<evidence type="ECO:0000256" key="3">
    <source>
        <dbReference type="ARBA" id="ARBA00023163"/>
    </source>
</evidence>
<dbReference type="PROSITE" id="PS00356">
    <property type="entry name" value="HTH_LACI_1"/>
    <property type="match status" value="1"/>
</dbReference>
<dbReference type="PANTHER" id="PTHR30146:SF109">
    <property type="entry name" value="HTH-TYPE TRANSCRIPTIONAL REGULATOR GALS"/>
    <property type="match status" value="1"/>
</dbReference>
<dbReference type="Proteomes" id="UP000006740">
    <property type="component" value="Chromosome"/>
</dbReference>
<feature type="compositionally biased region" description="Polar residues" evidence="4">
    <location>
        <begin position="360"/>
        <end position="378"/>
    </location>
</feature>
<keyword evidence="2" id="KW-0238">DNA-binding</keyword>
<dbReference type="InterPro" id="IPR046335">
    <property type="entry name" value="LacI/GalR-like_sensor"/>
</dbReference>
<dbReference type="Gene3D" id="3.40.50.2300">
    <property type="match status" value="2"/>
</dbReference>
<reference evidence="6 7" key="1">
    <citation type="journal article" date="2010" name="J. Bacteriol.">
        <title>Complete genome sequence of Bifidobacterium longum JDM301.</title>
        <authorList>
            <person name="Wei Y.X."/>
            <person name="Zhang Z.Y."/>
            <person name="Liu C."/>
            <person name="Zhu Y.Z."/>
            <person name="Zhu Y.Q."/>
            <person name="Zheng H."/>
            <person name="Zhao G.P."/>
            <person name="Wang S."/>
            <person name="Guo X.K."/>
        </authorList>
    </citation>
    <scope>NUCLEOTIDE SEQUENCE [LARGE SCALE GENOMIC DNA]</scope>
    <source>
        <strain evidence="6 7">JDM301</strain>
    </source>
</reference>
<evidence type="ECO:0000256" key="1">
    <source>
        <dbReference type="ARBA" id="ARBA00023015"/>
    </source>
</evidence>
<keyword evidence="1" id="KW-0805">Transcription regulation</keyword>
<dbReference type="GO" id="GO:0000976">
    <property type="term" value="F:transcription cis-regulatory region binding"/>
    <property type="evidence" value="ECO:0007669"/>
    <property type="project" value="TreeGrafter"/>
</dbReference>
<dbReference type="PANTHER" id="PTHR30146">
    <property type="entry name" value="LACI-RELATED TRANSCRIPTIONAL REPRESSOR"/>
    <property type="match status" value="1"/>
</dbReference>
<dbReference type="KEGG" id="bll:BLJ_1923"/>
<dbReference type="AlphaFoldDB" id="D6ZWU0"/>
<dbReference type="GO" id="GO:0003700">
    <property type="term" value="F:DNA-binding transcription factor activity"/>
    <property type="evidence" value="ECO:0007669"/>
    <property type="project" value="TreeGrafter"/>
</dbReference>
<dbReference type="EMBL" id="CP002010">
    <property type="protein sequence ID" value="ADH01346.1"/>
    <property type="molecule type" value="Genomic_DNA"/>
</dbReference>
<evidence type="ECO:0000256" key="4">
    <source>
        <dbReference type="SAM" id="MobiDB-lite"/>
    </source>
</evidence>
<dbReference type="PROSITE" id="PS50932">
    <property type="entry name" value="HTH_LACI_2"/>
    <property type="match status" value="1"/>
</dbReference>
<dbReference type="SMART" id="SM00354">
    <property type="entry name" value="HTH_LACI"/>
    <property type="match status" value="1"/>
</dbReference>